<evidence type="ECO:0000313" key="11">
    <source>
        <dbReference type="Proteomes" id="UP000037540"/>
    </source>
</evidence>
<keyword evidence="5" id="KW-0238">DNA-binding</keyword>
<dbReference type="GO" id="GO:0005829">
    <property type="term" value="C:cytosol"/>
    <property type="evidence" value="ECO:0007669"/>
    <property type="project" value="TreeGrafter"/>
</dbReference>
<evidence type="ECO:0000256" key="4">
    <source>
        <dbReference type="ARBA" id="ARBA00023015"/>
    </source>
</evidence>
<dbReference type="Pfam" id="PF00072">
    <property type="entry name" value="Response_reg"/>
    <property type="match status" value="1"/>
</dbReference>
<dbReference type="InterPro" id="IPR001789">
    <property type="entry name" value="Sig_transdc_resp-reg_receiver"/>
</dbReference>
<evidence type="ECO:0000256" key="1">
    <source>
        <dbReference type="ARBA" id="ARBA00018672"/>
    </source>
</evidence>
<dbReference type="CDD" id="cd00156">
    <property type="entry name" value="REC"/>
    <property type="match status" value="1"/>
</dbReference>
<proteinExistence type="predicted"/>
<keyword evidence="3" id="KW-0902">Two-component regulatory system</keyword>
<feature type="domain" description="Response regulatory" evidence="9">
    <location>
        <begin position="3"/>
        <end position="119"/>
    </location>
</feature>
<evidence type="ECO:0000256" key="6">
    <source>
        <dbReference type="ARBA" id="ARBA00023163"/>
    </source>
</evidence>
<protein>
    <recommendedName>
        <fullName evidence="1">Stage 0 sporulation protein A homolog</fullName>
    </recommendedName>
</protein>
<dbReference type="RefSeq" id="WP_019278233.1">
    <property type="nucleotide sequence ID" value="NZ_LGVO01000050.1"/>
</dbReference>
<evidence type="ECO:0000256" key="5">
    <source>
        <dbReference type="ARBA" id="ARBA00023125"/>
    </source>
</evidence>
<dbReference type="GO" id="GO:0032993">
    <property type="term" value="C:protein-DNA complex"/>
    <property type="evidence" value="ECO:0007669"/>
    <property type="project" value="TreeGrafter"/>
</dbReference>
<reference evidence="10 11" key="1">
    <citation type="submission" date="2015-07" db="EMBL/GenBank/DDBJ databases">
        <title>Draft genome sequences of 17 French Clostridium botulinum group III.</title>
        <authorList>
            <person name="Woudstra C."/>
            <person name="Le Marechal C."/>
            <person name="Souillard R."/>
            <person name="Bayon-Auboyer M.-H."/>
            <person name="Dessouter D."/>
            <person name="Fach P."/>
        </authorList>
    </citation>
    <scope>NUCLEOTIDE SEQUENCE [LARGE SCALE GENOMIC DNA]</scope>
    <source>
        <strain evidence="10 11">12LNRI-CD</strain>
    </source>
</reference>
<dbReference type="PANTHER" id="PTHR48111">
    <property type="entry name" value="REGULATOR OF RPOS"/>
    <property type="match status" value="1"/>
</dbReference>
<evidence type="ECO:0000313" key="10">
    <source>
        <dbReference type="EMBL" id="KOA86311.1"/>
    </source>
</evidence>
<dbReference type="Proteomes" id="UP000037540">
    <property type="component" value="Unassembled WGS sequence"/>
</dbReference>
<dbReference type="GO" id="GO:0000156">
    <property type="term" value="F:phosphorelay response regulator activity"/>
    <property type="evidence" value="ECO:0007669"/>
    <property type="project" value="TreeGrafter"/>
</dbReference>
<dbReference type="PANTHER" id="PTHR48111:SF1">
    <property type="entry name" value="TWO-COMPONENT RESPONSE REGULATOR ORR33"/>
    <property type="match status" value="1"/>
</dbReference>
<dbReference type="PROSITE" id="PS50110">
    <property type="entry name" value="RESPONSE_REGULATORY"/>
    <property type="match status" value="1"/>
</dbReference>
<keyword evidence="2 8" id="KW-0597">Phosphoprotein</keyword>
<feature type="modified residue" description="4-aspartylphosphate" evidence="8">
    <location>
        <position position="54"/>
    </location>
</feature>
<evidence type="ECO:0000256" key="3">
    <source>
        <dbReference type="ARBA" id="ARBA00023012"/>
    </source>
</evidence>
<sequence length="293" mass="33949">MKNIMIIDNKMYSRNRIKELIAEYDVNVYEAENSFQVFNILKKLNNKVELIITDVNLGKENGIDIIRKIKERGIKVPVLILTSENKRKTFIEGIKAGATDYILQPFEAKFLLKRILKGIEGHNNETKVIKKSMKLKEQINGVEEKKIDFNEYLSGEVNNAKNSSKEFSVLMLTLFKSVDEFTEKVEKEYAALTQIIYPRLKELLLGADIFIKYGPQSFVGSFKNLQDSKKQEMINNIKALFRKAKDENKLYGQYFLEGAFVKFPADGRTEKELLSKVQEKMVDKINLIKNLER</sequence>
<accession>A0A9Q1UXN0</accession>
<dbReference type="SMART" id="SM00448">
    <property type="entry name" value="REC"/>
    <property type="match status" value="1"/>
</dbReference>
<dbReference type="Gene3D" id="3.40.50.2300">
    <property type="match status" value="1"/>
</dbReference>
<comment type="function">
    <text evidence="7">May play the central regulatory role in sporulation. It may be an element of the effector pathway responsible for the activation of sporulation genes in response to nutritional stress. Spo0A may act in concert with spo0H (a sigma factor) to control the expression of some genes that are critical to the sporulation process.</text>
</comment>
<evidence type="ECO:0000259" key="9">
    <source>
        <dbReference type="PROSITE" id="PS50110"/>
    </source>
</evidence>
<comment type="caution">
    <text evidence="10">The sequence shown here is derived from an EMBL/GenBank/DDBJ whole genome shotgun (WGS) entry which is preliminary data.</text>
</comment>
<dbReference type="InterPro" id="IPR039420">
    <property type="entry name" value="WalR-like"/>
</dbReference>
<dbReference type="OrthoDB" id="37094at2"/>
<dbReference type="AlphaFoldDB" id="A0A9Q1UXN0"/>
<dbReference type="GO" id="GO:0000976">
    <property type="term" value="F:transcription cis-regulatory region binding"/>
    <property type="evidence" value="ECO:0007669"/>
    <property type="project" value="TreeGrafter"/>
</dbReference>
<keyword evidence="4" id="KW-0805">Transcription regulation</keyword>
<evidence type="ECO:0000256" key="8">
    <source>
        <dbReference type="PROSITE-ProRule" id="PRU00169"/>
    </source>
</evidence>
<gene>
    <name evidence="10" type="ORF">ADU74_08755</name>
</gene>
<dbReference type="GO" id="GO:0006355">
    <property type="term" value="P:regulation of DNA-templated transcription"/>
    <property type="evidence" value="ECO:0007669"/>
    <property type="project" value="TreeGrafter"/>
</dbReference>
<evidence type="ECO:0000256" key="2">
    <source>
        <dbReference type="ARBA" id="ARBA00022553"/>
    </source>
</evidence>
<name>A0A9Q1UXN0_CLOBO</name>
<dbReference type="EMBL" id="LGVR01000047">
    <property type="protein sequence ID" value="KOA86311.1"/>
    <property type="molecule type" value="Genomic_DNA"/>
</dbReference>
<evidence type="ECO:0000256" key="7">
    <source>
        <dbReference type="ARBA" id="ARBA00024867"/>
    </source>
</evidence>
<dbReference type="InterPro" id="IPR011006">
    <property type="entry name" value="CheY-like_superfamily"/>
</dbReference>
<dbReference type="SUPFAM" id="SSF52172">
    <property type="entry name" value="CheY-like"/>
    <property type="match status" value="1"/>
</dbReference>
<organism evidence="10 11">
    <name type="scientific">Clostridium botulinum</name>
    <dbReference type="NCBI Taxonomy" id="1491"/>
    <lineage>
        <taxon>Bacteria</taxon>
        <taxon>Bacillati</taxon>
        <taxon>Bacillota</taxon>
        <taxon>Clostridia</taxon>
        <taxon>Eubacteriales</taxon>
        <taxon>Clostridiaceae</taxon>
        <taxon>Clostridium</taxon>
    </lineage>
</organism>
<keyword evidence="6" id="KW-0804">Transcription</keyword>